<organism evidence="2 3">
    <name type="scientific">Staphylothermus marinus (strain ATCC 43588 / DSM 3639 / JCM 9404 / F1)</name>
    <dbReference type="NCBI Taxonomy" id="399550"/>
    <lineage>
        <taxon>Archaea</taxon>
        <taxon>Thermoproteota</taxon>
        <taxon>Thermoprotei</taxon>
        <taxon>Desulfurococcales</taxon>
        <taxon>Desulfurococcaceae</taxon>
        <taxon>Staphylothermus</taxon>
    </lineage>
</organism>
<dbReference type="AlphaFoldDB" id="A3DLQ4"/>
<reference evidence="2 3" key="2">
    <citation type="journal article" date="2009" name="Stand. Genomic Sci.">
        <title>Complete genome sequence of Staphylothermus marinus Stetter and Fiala 1986 type strain F1.</title>
        <authorList>
            <person name="Anderson I.J."/>
            <person name="Sun H."/>
            <person name="Lapidus A."/>
            <person name="Copeland A."/>
            <person name="Glavina Del Rio T."/>
            <person name="Tice H."/>
            <person name="Dalin E."/>
            <person name="Lucas S."/>
            <person name="Barry K."/>
            <person name="Land M."/>
            <person name="Richardson P."/>
            <person name="Huber H."/>
            <person name="Kyrpides N.C."/>
        </authorList>
    </citation>
    <scope>NUCLEOTIDE SEQUENCE [LARGE SCALE GENOMIC DNA]</scope>
    <source>
        <strain evidence="3">ATCC 43588 / DSM 3639 / JCM 9404 / F1</strain>
    </source>
</reference>
<dbReference type="Proteomes" id="UP000000254">
    <property type="component" value="Chromosome"/>
</dbReference>
<reference evidence="3" key="1">
    <citation type="journal article" date="2009" name="BMC Genomics">
        <title>The complete genome sequence of Staphylothermus marinus reveals differences in sulfur metabolism among heterotrophic Crenarchaeota.</title>
        <authorList>
            <person name="Anderson I.J."/>
            <person name="Dharmarajan L."/>
            <person name="Rodriguez J."/>
            <person name="Hooper S."/>
            <person name="Porat I."/>
            <person name="Ulrich L.E."/>
            <person name="Elkins J.G."/>
            <person name="Mavromatis K."/>
            <person name="Sun H."/>
            <person name="Land M."/>
            <person name="Lapidus A."/>
            <person name="Lucas S."/>
            <person name="Barry K."/>
            <person name="Huber H."/>
            <person name="Zhulin I.B."/>
            <person name="Whitman W.B."/>
            <person name="Mukhopadhyay B."/>
            <person name="Woese C."/>
            <person name="Bristow J."/>
            <person name="Kyrpides N."/>
        </authorList>
    </citation>
    <scope>NUCLEOTIDE SEQUENCE [LARGE SCALE GENOMIC DNA]</scope>
    <source>
        <strain evidence="3">ATCC 43588 / DSM 3639 / JCM 9404 / F1</strain>
    </source>
</reference>
<keyword evidence="3" id="KW-1185">Reference proteome</keyword>
<dbReference type="EMBL" id="CP000575">
    <property type="protein sequence ID" value="ABN69564.1"/>
    <property type="molecule type" value="Genomic_DNA"/>
</dbReference>
<evidence type="ECO:0000256" key="1">
    <source>
        <dbReference type="SAM" id="MobiDB-lite"/>
    </source>
</evidence>
<evidence type="ECO:0000313" key="2">
    <source>
        <dbReference type="EMBL" id="ABN69564.1"/>
    </source>
</evidence>
<dbReference type="KEGG" id="smr:Smar_0453"/>
<feature type="compositionally biased region" description="Basic residues" evidence="1">
    <location>
        <begin position="61"/>
        <end position="73"/>
    </location>
</feature>
<name>A3DLQ4_STAMF</name>
<dbReference type="STRING" id="399550.Smar_0453"/>
<protein>
    <submittedName>
        <fullName evidence="2">Uncharacterized protein</fullName>
    </submittedName>
</protein>
<dbReference type="HOGENOM" id="CLU_2597911_0_0_2"/>
<feature type="region of interest" description="Disordered" evidence="1">
    <location>
        <begin position="54"/>
        <end position="79"/>
    </location>
</feature>
<sequence>MLIWILWLFWKIVKTMIVLVDWLGSLYKPLLTCMVNGMQMKGSKWSWWSPDSPLNEGMKPQPKRGKPVHHKARATTPVT</sequence>
<evidence type="ECO:0000313" key="3">
    <source>
        <dbReference type="Proteomes" id="UP000000254"/>
    </source>
</evidence>
<accession>A3DLQ4</accession>
<proteinExistence type="predicted"/>
<gene>
    <name evidence="2" type="ordered locus">Smar_0453</name>
</gene>